<dbReference type="AlphaFoldDB" id="A0A0P6Y4V3"/>
<accession>A0A0P6Y4V3</accession>
<proteinExistence type="predicted"/>
<name>A0A0P6Y4V3_9CHLR</name>
<dbReference type="STRING" id="360411.AC812_04720"/>
<dbReference type="EMBL" id="LGHJ01000011">
    <property type="protein sequence ID" value="KPL76629.1"/>
    <property type="molecule type" value="Genomic_DNA"/>
</dbReference>
<evidence type="ECO:0000313" key="3">
    <source>
        <dbReference type="Proteomes" id="UP000050514"/>
    </source>
</evidence>
<sequence length="74" mass="8151">MKHLILFLLAGAGLYLAGVDFETLLGLDTAAVDTVLLVVAVLFAVVFIVRLIWTAVYIGSGQYALDRRLDQWIK</sequence>
<dbReference type="RefSeq" id="WP_061919691.1">
    <property type="nucleotide sequence ID" value="NZ_DF967971.1"/>
</dbReference>
<feature type="transmembrane region" description="Helical" evidence="1">
    <location>
        <begin position="34"/>
        <end position="58"/>
    </location>
</feature>
<protein>
    <submittedName>
        <fullName evidence="2">Uncharacterized protein</fullName>
    </submittedName>
</protein>
<keyword evidence="1" id="KW-0472">Membrane</keyword>
<keyword evidence="1" id="KW-0812">Transmembrane</keyword>
<reference evidence="2 3" key="1">
    <citation type="submission" date="2015-07" db="EMBL/GenBank/DDBJ databases">
        <title>Draft genome of Bellilinea caldifistulae DSM 17877.</title>
        <authorList>
            <person name="Hemp J."/>
            <person name="Ward L.M."/>
            <person name="Pace L.A."/>
            <person name="Fischer W.W."/>
        </authorList>
    </citation>
    <scope>NUCLEOTIDE SEQUENCE [LARGE SCALE GENOMIC DNA]</scope>
    <source>
        <strain evidence="2 3">GOMI-1</strain>
    </source>
</reference>
<comment type="caution">
    <text evidence="2">The sequence shown here is derived from an EMBL/GenBank/DDBJ whole genome shotgun (WGS) entry which is preliminary data.</text>
</comment>
<dbReference type="Proteomes" id="UP000050514">
    <property type="component" value="Unassembled WGS sequence"/>
</dbReference>
<keyword evidence="3" id="KW-1185">Reference proteome</keyword>
<organism evidence="2 3">
    <name type="scientific">Bellilinea caldifistulae</name>
    <dbReference type="NCBI Taxonomy" id="360411"/>
    <lineage>
        <taxon>Bacteria</taxon>
        <taxon>Bacillati</taxon>
        <taxon>Chloroflexota</taxon>
        <taxon>Anaerolineae</taxon>
        <taxon>Anaerolineales</taxon>
        <taxon>Anaerolineaceae</taxon>
        <taxon>Bellilinea</taxon>
    </lineage>
</organism>
<evidence type="ECO:0000256" key="1">
    <source>
        <dbReference type="SAM" id="Phobius"/>
    </source>
</evidence>
<evidence type="ECO:0000313" key="2">
    <source>
        <dbReference type="EMBL" id="KPL76629.1"/>
    </source>
</evidence>
<gene>
    <name evidence="2" type="ORF">AC812_04720</name>
</gene>
<keyword evidence="1" id="KW-1133">Transmembrane helix</keyword>